<keyword evidence="1" id="KW-1133">Transmembrane helix</keyword>
<dbReference type="InterPro" id="IPR036514">
    <property type="entry name" value="SGNH_hydro_sf"/>
</dbReference>
<organism evidence="2 3">
    <name type="scientific">Paenibacillus odorifer</name>
    <dbReference type="NCBI Taxonomy" id="189426"/>
    <lineage>
        <taxon>Bacteria</taxon>
        <taxon>Bacillati</taxon>
        <taxon>Bacillota</taxon>
        <taxon>Bacilli</taxon>
        <taxon>Bacillales</taxon>
        <taxon>Paenibacillaceae</taxon>
        <taxon>Paenibacillus</taxon>
    </lineage>
</organism>
<sequence length="377" mass="41961">MKQNTNLKVHTLADIEHLKIHGRTTGSLSPLTLFWTGSAVELNVKSSELWLEVEADYDVYEPWISILINSVPVSRQMLVAGRYWICVFRGMNDRVVNNIRIVKDVQAMSGDPGCSLQIHAVKMDGKFLPVADKPHKIEFIGDSITSGEGSIGAKAEEDWIPMWFSAINNYTRMTADALNAEYRVISQSGWGVLTSWDNNPHGNIPDCYEQVCGLLTGAKNEAIGAFQEHSFEIWQPDVVVVNLGTNDGGAFQSPEWKDEVTGESHKQRLNEDGTYHEDDIQAFVDAAEKFLMKLRKNNQHAHLVWAYGMLGIPMMPVIYRAVDVYSKKTGDKQVSVLQLPNMTDETIGARSHPGSLAHEQAAKELTGYLKGILASES</sequence>
<feature type="transmembrane region" description="Helical" evidence="1">
    <location>
        <begin position="303"/>
        <end position="322"/>
    </location>
</feature>
<accession>A0ABX3GQJ5</accession>
<dbReference type="SUPFAM" id="SSF52266">
    <property type="entry name" value="SGNH hydrolase"/>
    <property type="match status" value="1"/>
</dbReference>
<dbReference type="InterPro" id="IPR001087">
    <property type="entry name" value="GDSL"/>
</dbReference>
<dbReference type="PANTHER" id="PTHR37834:SF2">
    <property type="entry name" value="ESTERASE, SGNH HYDROLASE-TYPE"/>
    <property type="match status" value="1"/>
</dbReference>
<dbReference type="CDD" id="cd01831">
    <property type="entry name" value="Endoglucanase_E_like"/>
    <property type="match status" value="1"/>
</dbReference>
<dbReference type="InterPro" id="IPR052762">
    <property type="entry name" value="PCW_deacetylase/CE"/>
</dbReference>
<reference evidence="2 3" key="1">
    <citation type="submission" date="2016-11" db="EMBL/GenBank/DDBJ databases">
        <title>Paenibacillus species isolates.</title>
        <authorList>
            <person name="Beno S.M."/>
        </authorList>
    </citation>
    <scope>NUCLEOTIDE SEQUENCE [LARGE SCALE GENOMIC DNA]</scope>
    <source>
        <strain evidence="2 3">FSL H7-0433</strain>
    </source>
</reference>
<name>A0ABX3GQJ5_9BACL</name>
<dbReference type="PANTHER" id="PTHR37834">
    <property type="entry name" value="GDSL-LIKE LIPASE/ACYLHYDROLASE DOMAIN PROTEIN (AFU_ORTHOLOGUE AFUA_2G00620)"/>
    <property type="match status" value="1"/>
</dbReference>
<gene>
    <name evidence="2" type="ORF">BSO21_11395</name>
</gene>
<dbReference type="InterPro" id="IPR037461">
    <property type="entry name" value="CtCE2-like_dom"/>
</dbReference>
<dbReference type="Gene3D" id="3.40.50.1110">
    <property type="entry name" value="SGNH hydrolase"/>
    <property type="match status" value="1"/>
</dbReference>
<evidence type="ECO:0000256" key="1">
    <source>
        <dbReference type="SAM" id="Phobius"/>
    </source>
</evidence>
<dbReference type="RefSeq" id="WP_076218726.1">
    <property type="nucleotide sequence ID" value="NZ_MPVP01000055.1"/>
</dbReference>
<protein>
    <submittedName>
        <fullName evidence="2">GDSL family lipase</fullName>
    </submittedName>
</protein>
<dbReference type="Proteomes" id="UP000187158">
    <property type="component" value="Unassembled WGS sequence"/>
</dbReference>
<evidence type="ECO:0000313" key="2">
    <source>
        <dbReference type="EMBL" id="OMD34428.1"/>
    </source>
</evidence>
<proteinExistence type="predicted"/>
<dbReference type="EMBL" id="MPVP01000055">
    <property type="protein sequence ID" value="OMD34428.1"/>
    <property type="molecule type" value="Genomic_DNA"/>
</dbReference>
<dbReference type="Gene3D" id="2.60.120.260">
    <property type="entry name" value="Galactose-binding domain-like"/>
    <property type="match status" value="1"/>
</dbReference>
<evidence type="ECO:0000313" key="3">
    <source>
        <dbReference type="Proteomes" id="UP000187158"/>
    </source>
</evidence>
<dbReference type="Pfam" id="PF00657">
    <property type="entry name" value="Lipase_GDSL"/>
    <property type="match status" value="1"/>
</dbReference>
<comment type="caution">
    <text evidence="2">The sequence shown here is derived from an EMBL/GenBank/DDBJ whole genome shotgun (WGS) entry which is preliminary data.</text>
</comment>
<keyword evidence="3" id="KW-1185">Reference proteome</keyword>
<keyword evidence="1" id="KW-0812">Transmembrane</keyword>
<keyword evidence="1" id="KW-0472">Membrane</keyword>